<dbReference type="SUPFAM" id="SSF51011">
    <property type="entry name" value="Glycosyl hydrolase domain"/>
    <property type="match status" value="1"/>
</dbReference>
<dbReference type="SUPFAM" id="SSF51445">
    <property type="entry name" value="(Trans)glycosidases"/>
    <property type="match status" value="1"/>
</dbReference>
<dbReference type="PRINTS" id="PR00745">
    <property type="entry name" value="GLHYDRLASE39"/>
</dbReference>
<comment type="caution">
    <text evidence="7">The sequence shown here is derived from an EMBL/GenBank/DDBJ whole genome shotgun (WGS) entry which is preliminary data.</text>
</comment>
<keyword evidence="5" id="KW-0732">Signal</keyword>
<dbReference type="EC" id="3.2.1.37" evidence="7"/>
<dbReference type="GO" id="GO:0005975">
    <property type="term" value="P:carbohydrate metabolic process"/>
    <property type="evidence" value="ECO:0007669"/>
    <property type="project" value="InterPro"/>
</dbReference>
<dbReference type="InterPro" id="IPR049165">
    <property type="entry name" value="GH39_as"/>
</dbReference>
<dbReference type="PROSITE" id="PS51318">
    <property type="entry name" value="TAT"/>
    <property type="match status" value="1"/>
</dbReference>
<dbReference type="GO" id="GO:0009044">
    <property type="term" value="F:xylan 1,4-beta-xylosidase activity"/>
    <property type="evidence" value="ECO:0007669"/>
    <property type="project" value="UniProtKB-EC"/>
</dbReference>
<feature type="chain" id="PRO_5031221855" evidence="5">
    <location>
        <begin position="26"/>
        <end position="507"/>
    </location>
</feature>
<dbReference type="PROSITE" id="PS01027">
    <property type="entry name" value="GLYCOSYL_HYDROL_F39"/>
    <property type="match status" value="1"/>
</dbReference>
<comment type="similarity">
    <text evidence="1">Belongs to the glycosyl hydrolase 39 family.</text>
</comment>
<dbReference type="InterPro" id="IPR017853">
    <property type="entry name" value="GH"/>
</dbReference>
<organism evidence="7 8">
    <name type="scientific">Novosphingobium chloroacetimidivorans</name>
    <dbReference type="NCBI Taxonomy" id="1428314"/>
    <lineage>
        <taxon>Bacteria</taxon>
        <taxon>Pseudomonadati</taxon>
        <taxon>Pseudomonadota</taxon>
        <taxon>Alphaproteobacteria</taxon>
        <taxon>Sphingomonadales</taxon>
        <taxon>Sphingomonadaceae</taxon>
        <taxon>Novosphingobium</taxon>
    </lineage>
</organism>
<dbReference type="RefSeq" id="WP_184244994.1">
    <property type="nucleotide sequence ID" value="NZ_JACHLR010000008.1"/>
</dbReference>
<name>A0A7W7K9X4_9SPHN</name>
<dbReference type="InterPro" id="IPR000514">
    <property type="entry name" value="Glyco_hydro_39"/>
</dbReference>
<dbReference type="Proteomes" id="UP000555448">
    <property type="component" value="Unassembled WGS sequence"/>
</dbReference>
<accession>A0A7W7K9X4</accession>
<gene>
    <name evidence="7" type="ORF">HNO88_002221</name>
</gene>
<dbReference type="AlphaFoldDB" id="A0A7W7K9X4"/>
<evidence type="ECO:0000256" key="5">
    <source>
        <dbReference type="SAM" id="SignalP"/>
    </source>
</evidence>
<dbReference type="InterPro" id="IPR051923">
    <property type="entry name" value="Glycosyl_Hydrolase_39"/>
</dbReference>
<feature type="domain" description="Glycosyl hydrolases family 39 N-terminal catalytic" evidence="6">
    <location>
        <begin position="32"/>
        <end position="483"/>
    </location>
</feature>
<evidence type="ECO:0000256" key="3">
    <source>
        <dbReference type="ARBA" id="ARBA00023295"/>
    </source>
</evidence>
<protein>
    <submittedName>
        <fullName evidence="7">Xylan 1,4-beta-xylosidase</fullName>
        <ecNumber evidence="7">3.2.1.37</ecNumber>
    </submittedName>
</protein>
<evidence type="ECO:0000256" key="2">
    <source>
        <dbReference type="ARBA" id="ARBA00022801"/>
    </source>
</evidence>
<feature type="signal peptide" evidence="5">
    <location>
        <begin position="1"/>
        <end position="25"/>
    </location>
</feature>
<dbReference type="InterPro" id="IPR006311">
    <property type="entry name" value="TAT_signal"/>
</dbReference>
<dbReference type="Gene3D" id="3.20.20.80">
    <property type="entry name" value="Glycosidases"/>
    <property type="match status" value="1"/>
</dbReference>
<feature type="active site" description="Proton donor" evidence="4">
    <location>
        <position position="191"/>
    </location>
</feature>
<keyword evidence="8" id="KW-1185">Reference proteome</keyword>
<dbReference type="EMBL" id="JACHLR010000008">
    <property type="protein sequence ID" value="MBB4858895.1"/>
    <property type="molecule type" value="Genomic_DNA"/>
</dbReference>
<dbReference type="Gene3D" id="2.60.40.1500">
    <property type="entry name" value="Glycosyl hydrolase domain, family 39"/>
    <property type="match status" value="1"/>
</dbReference>
<dbReference type="InterPro" id="IPR049166">
    <property type="entry name" value="GH39_cat"/>
</dbReference>
<evidence type="ECO:0000313" key="7">
    <source>
        <dbReference type="EMBL" id="MBB4858895.1"/>
    </source>
</evidence>
<keyword evidence="3 7" id="KW-0326">Glycosidase</keyword>
<evidence type="ECO:0000259" key="6">
    <source>
        <dbReference type="Pfam" id="PF01229"/>
    </source>
</evidence>
<dbReference type="PANTHER" id="PTHR12631">
    <property type="entry name" value="ALPHA-L-IDURONIDASE"/>
    <property type="match status" value="1"/>
</dbReference>
<sequence length="507" mass="55761">MFDRRTFLATTAAGAALASARGASAATMARVAVEVNTRERIGDLPHVWEECVGSDRAAITLREEWRDDLRRGVAEAGFKRVRFHGIFNDELGVFGRDIMAMQRKDTGPNWLNLFRVYDGLIANKVAPFIELGFMPSRLASGTRTFGFYNANITPPKSDVEYGAFIKGFTAALVDRYGIEAVREWPFEVWNEPNLAFFWSGDKQRYFDMYKAAATAIKSVDPRLKVGGPATSKTAWLGDFAAWSSANNVPVDFVATHVYAGDNQKEVFGDGPTRSINDVIPDAIAQARRLIDSGPLANKPLWLSEWSSDSPAMIVHTIANTMQHCAGLSQWTLSGMYEELGVDNYMLKEGSMGWPMMISGIARPSFNTYRLLHRLGMQRLAAKGPALASRTAQGKTSVLVWNLAEVAQPGGIPGMTADRNVRGETKTIDLTFSGVSAGKPVTVSYVDWERGSPLPAWRAMGSPQYPKPDQIAALRRASQPVSERLRLSRQSTLSLVLPPEGLALVEFD</sequence>
<dbReference type="PANTHER" id="PTHR12631:SF10">
    <property type="entry name" value="BETA-XYLOSIDASE-LIKE PROTEIN-RELATED"/>
    <property type="match status" value="1"/>
</dbReference>
<proteinExistence type="inferred from homology"/>
<evidence type="ECO:0000313" key="8">
    <source>
        <dbReference type="Proteomes" id="UP000555448"/>
    </source>
</evidence>
<evidence type="ECO:0000256" key="1">
    <source>
        <dbReference type="ARBA" id="ARBA00008875"/>
    </source>
</evidence>
<evidence type="ECO:0000256" key="4">
    <source>
        <dbReference type="PIRSR" id="PIRSR600514-1"/>
    </source>
</evidence>
<keyword evidence="2 7" id="KW-0378">Hydrolase</keyword>
<dbReference type="Pfam" id="PF01229">
    <property type="entry name" value="Glyco_hydro_39"/>
    <property type="match status" value="1"/>
</dbReference>
<reference evidence="7 8" key="1">
    <citation type="submission" date="2020-08" db="EMBL/GenBank/DDBJ databases">
        <title>Functional genomics of gut bacteria from endangered species of beetles.</title>
        <authorList>
            <person name="Carlos-Shanley C."/>
        </authorList>
    </citation>
    <scope>NUCLEOTIDE SEQUENCE [LARGE SCALE GENOMIC DNA]</scope>
    <source>
        <strain evidence="7 8">S00245</strain>
    </source>
</reference>